<dbReference type="InterPro" id="IPR000300">
    <property type="entry name" value="IPPc"/>
</dbReference>
<evidence type="ECO:0000256" key="9">
    <source>
        <dbReference type="ARBA" id="ARBA00022927"/>
    </source>
</evidence>
<evidence type="ECO:0000256" key="6">
    <source>
        <dbReference type="ARBA" id="ARBA00022490"/>
    </source>
</evidence>
<dbReference type="STRING" id="1266660.A0A1G4JFE8"/>
<dbReference type="GO" id="GO:0016020">
    <property type="term" value="C:membrane"/>
    <property type="evidence" value="ECO:0007669"/>
    <property type="project" value="EnsemblFungi"/>
</dbReference>
<dbReference type="Pfam" id="PF02383">
    <property type="entry name" value="Syja_N"/>
    <property type="match status" value="1"/>
</dbReference>
<comment type="subcellular location">
    <subcellularLocation>
        <location evidence="1">Cytoplasm</location>
    </subcellularLocation>
</comment>
<comment type="similarity">
    <text evidence="2">Belongs to the synaptojanin family.</text>
</comment>
<dbReference type="GO" id="GO:0046856">
    <property type="term" value="P:phosphatidylinositol dephosphorylation"/>
    <property type="evidence" value="ECO:0007669"/>
    <property type="project" value="EnsemblFungi"/>
</dbReference>
<dbReference type="PROSITE" id="PS50275">
    <property type="entry name" value="SAC"/>
    <property type="match status" value="1"/>
</dbReference>
<dbReference type="EC" id="3.1.3.36" evidence="4"/>
<evidence type="ECO:0000256" key="7">
    <source>
        <dbReference type="ARBA" id="ARBA00022583"/>
    </source>
</evidence>
<dbReference type="SUPFAM" id="SSF56219">
    <property type="entry name" value="DNase I-like"/>
    <property type="match status" value="1"/>
</dbReference>
<dbReference type="FunFam" id="3.60.10.10:FF:000029">
    <property type="entry name" value="Inositol polyphosphate 5-phosphatase"/>
    <property type="match status" value="1"/>
</dbReference>
<dbReference type="GO" id="GO:0015031">
    <property type="term" value="P:protein transport"/>
    <property type="evidence" value="ECO:0007669"/>
    <property type="project" value="UniProtKB-KW"/>
</dbReference>
<evidence type="ECO:0000256" key="8">
    <source>
        <dbReference type="ARBA" id="ARBA00022801"/>
    </source>
</evidence>
<keyword evidence="7" id="KW-0254">Endocytosis</keyword>
<dbReference type="Gene3D" id="3.60.10.10">
    <property type="entry name" value="Endonuclease/exonuclease/phosphatase"/>
    <property type="match status" value="1"/>
</dbReference>
<dbReference type="AlphaFoldDB" id="A0A1G4JFE8"/>
<dbReference type="Pfam" id="PF22669">
    <property type="entry name" value="Exo_endo_phos2"/>
    <property type="match status" value="1"/>
</dbReference>
<dbReference type="OrthoDB" id="405996at2759"/>
<proteinExistence type="inferred from homology"/>
<keyword evidence="6" id="KW-0963">Cytoplasm</keyword>
<accession>A0A1G4JFE8</accession>
<keyword evidence="13" id="KW-1185">Reference proteome</keyword>
<feature type="region of interest" description="Disordered" evidence="10">
    <location>
        <begin position="866"/>
        <end position="888"/>
    </location>
</feature>
<evidence type="ECO:0000256" key="4">
    <source>
        <dbReference type="ARBA" id="ARBA00013044"/>
    </source>
</evidence>
<dbReference type="GO" id="GO:0005737">
    <property type="term" value="C:cytoplasm"/>
    <property type="evidence" value="ECO:0007669"/>
    <property type="project" value="UniProtKB-SubCell"/>
</dbReference>
<evidence type="ECO:0000313" key="13">
    <source>
        <dbReference type="Proteomes" id="UP000190274"/>
    </source>
</evidence>
<dbReference type="InterPro" id="IPR036691">
    <property type="entry name" value="Endo/exonu/phosph_ase_sf"/>
</dbReference>
<dbReference type="PANTHER" id="PTHR11200:SF269">
    <property type="entry name" value="PHOSPHATIDYLINOSITOL 4,5-BISPHOSPHATE 5-PHOSPHATASE INP51"/>
    <property type="match status" value="1"/>
</dbReference>
<evidence type="ECO:0000256" key="10">
    <source>
        <dbReference type="SAM" id="MobiDB-lite"/>
    </source>
</evidence>
<reference evidence="13" key="1">
    <citation type="submission" date="2016-03" db="EMBL/GenBank/DDBJ databases">
        <authorList>
            <person name="Devillers H."/>
        </authorList>
    </citation>
    <scope>NUCLEOTIDE SEQUENCE [LARGE SCALE GENOMIC DNA]</scope>
</reference>
<sequence>MRLFIRKEPRCLALLSNGYLLVFEKSTIVYSEQDERNAQPRAVVVSMPLNALEEHNFIEITGRIFNGLLGLICVNNYLFVGVVTNNQKVAYPRWKLASTGDREDIESIYQILNVEFFCLNSDAFDHMLNDLSEQSSEKSASEHPCSDLKKLFSDGSFYYSRDFDLSNILQERGLANGLDYAIYNQDQRFIWNSNMMNEVVQLRNRMTTIERPLFDGALFLTFVVRGFCKTILTSEANSAPLTLTIISRISTENRDNIFDLQGIDKQGHVSSFIETEIVFSSPQYVFAYVQTRGNVPLSWEVTEGQILHGRKIKLLEDPAYFQGPFDKHFDTLASKYGVISVLNLVKPKSESQEILSAAYKTCADKKNVRIINVQYNSEILTKQTHKLIYLLKQDIFEFGAFVYDNQRGIYAGKQTGCLRISAFDSIERPNVVEKCVSKEVLELTISELDGIQLSGAFLGAHDKLWADNNFWLNRLFNENFKTLHKYKKVYWKLFSSSSRVHLYDPLHAHISKFMRKMKREFTYQKNINIFAGTFNVNGKTQADDIREWLFPSGSPIDQRADVYVLGFEEVVELSPGQMLATDPYAKQFWEKKVLETLNSDESRRFMLAWSGQLGGVLLLLFISESEYSKVKHLEGDVKKTGFGGMSSNKGAVAVRFTYSTTKFCMLVSHLAAGLENVEQRHHDYKTIVKNIRFAGDLSIKDHDVIIWMGDFNYRISLPNDEVRLAVRNAEFGKLFEKDQLNEQMIAGESFPYYNEMEINFPPTYKFDPGTKTYDTSEKLRIPAWTDRILSRGESLRQTSYGSADNIIFSDHRPVYATFSSLVTVVDEKLRSNLTTQIYERLTEQLADLTDEERYAVLNNSDVVMEKAESDDPIGPEIRKGRKLPPPSSATRKWWVGSAKQVKVSLHIDPAKYMINPNRPVNPFVETDDEPFFIRRKES</sequence>
<feature type="domain" description="SAC" evidence="11">
    <location>
        <begin position="148"/>
        <end position="478"/>
    </location>
</feature>
<keyword evidence="8" id="KW-0378">Hydrolase</keyword>
<protein>
    <recommendedName>
        <fullName evidence="4">phosphoinositide 5-phosphatase</fullName>
        <ecNumber evidence="4">3.1.3.36</ecNumber>
    </recommendedName>
</protein>
<evidence type="ECO:0000313" key="12">
    <source>
        <dbReference type="EMBL" id="SCU89008.1"/>
    </source>
</evidence>
<dbReference type="GO" id="GO:0043813">
    <property type="term" value="F:phosphatidylinositol-3,5-bisphosphate 5-phosphatase activity"/>
    <property type="evidence" value="ECO:0007669"/>
    <property type="project" value="TreeGrafter"/>
</dbReference>
<dbReference type="GO" id="GO:0006897">
    <property type="term" value="P:endocytosis"/>
    <property type="evidence" value="ECO:0007669"/>
    <property type="project" value="UniProtKB-KW"/>
</dbReference>
<keyword evidence="9" id="KW-0653">Protein transport</keyword>
<comment type="similarity">
    <text evidence="3">In the central section; belongs to the inositol 1,4,5-trisphosphate 5-phosphatase family.</text>
</comment>
<dbReference type="PANTHER" id="PTHR11200">
    <property type="entry name" value="INOSITOL 5-PHOSPHATASE"/>
    <property type="match status" value="1"/>
</dbReference>
<gene>
    <name evidence="12" type="ORF">LADA_0E13190G</name>
</gene>
<dbReference type="Proteomes" id="UP000190274">
    <property type="component" value="Chromosome E"/>
</dbReference>
<evidence type="ECO:0000256" key="1">
    <source>
        <dbReference type="ARBA" id="ARBA00004496"/>
    </source>
</evidence>
<evidence type="ECO:0000256" key="5">
    <source>
        <dbReference type="ARBA" id="ARBA00022448"/>
    </source>
</evidence>
<dbReference type="InterPro" id="IPR002013">
    <property type="entry name" value="SAC_dom"/>
</dbReference>
<evidence type="ECO:0000259" key="11">
    <source>
        <dbReference type="PROSITE" id="PS50275"/>
    </source>
</evidence>
<dbReference type="SMART" id="SM00128">
    <property type="entry name" value="IPPc"/>
    <property type="match status" value="1"/>
</dbReference>
<organism evidence="12 13">
    <name type="scientific">Lachancea dasiensis</name>
    <dbReference type="NCBI Taxonomy" id="1072105"/>
    <lineage>
        <taxon>Eukaryota</taxon>
        <taxon>Fungi</taxon>
        <taxon>Dikarya</taxon>
        <taxon>Ascomycota</taxon>
        <taxon>Saccharomycotina</taxon>
        <taxon>Saccharomycetes</taxon>
        <taxon>Saccharomycetales</taxon>
        <taxon>Saccharomycetaceae</taxon>
        <taxon>Lachancea</taxon>
    </lineage>
</organism>
<name>A0A1G4JFE8_9SACH</name>
<keyword evidence="5" id="KW-0813">Transport</keyword>
<dbReference type="InterPro" id="IPR046985">
    <property type="entry name" value="IP5"/>
</dbReference>
<evidence type="ECO:0000256" key="3">
    <source>
        <dbReference type="ARBA" id="ARBA00009678"/>
    </source>
</evidence>
<evidence type="ECO:0000256" key="2">
    <source>
        <dbReference type="ARBA" id="ARBA00008943"/>
    </source>
</evidence>
<dbReference type="EMBL" id="LT598455">
    <property type="protein sequence ID" value="SCU89008.1"/>
    <property type="molecule type" value="Genomic_DNA"/>
</dbReference>
<dbReference type="GO" id="GO:0004439">
    <property type="term" value="F:phosphatidylinositol-4,5-bisphosphate 5-phosphatase activity"/>
    <property type="evidence" value="ECO:0007669"/>
    <property type="project" value="UniProtKB-EC"/>
</dbReference>